<dbReference type="AlphaFoldDB" id="A0A7C9BJM4"/>
<keyword evidence="1" id="KW-1133">Transmembrane helix</keyword>
<dbReference type="Proteomes" id="UP000479293">
    <property type="component" value="Unassembled WGS sequence"/>
</dbReference>
<evidence type="ECO:0000259" key="2">
    <source>
        <dbReference type="Pfam" id="PF12867"/>
    </source>
</evidence>
<dbReference type="RefSeq" id="WP_152763094.1">
    <property type="nucleotide sequence ID" value="NZ_WHLY01000002.1"/>
</dbReference>
<dbReference type="InterPro" id="IPR024775">
    <property type="entry name" value="DinB-like"/>
</dbReference>
<gene>
    <name evidence="3" type="ORF">GBK04_21015</name>
</gene>
<protein>
    <submittedName>
        <fullName evidence="3">DUF664 domain-containing protein</fullName>
    </submittedName>
</protein>
<proteinExistence type="predicted"/>
<name>A0A7C9BJM4_9BACT</name>
<organism evidence="3 4">
    <name type="scientific">Salmonirosea aquatica</name>
    <dbReference type="NCBI Taxonomy" id="2654236"/>
    <lineage>
        <taxon>Bacteria</taxon>
        <taxon>Pseudomonadati</taxon>
        <taxon>Bacteroidota</taxon>
        <taxon>Cytophagia</taxon>
        <taxon>Cytophagales</taxon>
        <taxon>Spirosomataceae</taxon>
        <taxon>Salmonirosea</taxon>
    </lineage>
</organism>
<accession>A0A7C9BJM4</accession>
<keyword evidence="4" id="KW-1185">Reference proteome</keyword>
<dbReference type="EMBL" id="WHLY01000002">
    <property type="protein sequence ID" value="MPR35763.1"/>
    <property type="molecule type" value="Genomic_DNA"/>
</dbReference>
<keyword evidence="1" id="KW-0472">Membrane</keyword>
<evidence type="ECO:0000256" key="1">
    <source>
        <dbReference type="SAM" id="Phobius"/>
    </source>
</evidence>
<dbReference type="InterPro" id="IPR034660">
    <property type="entry name" value="DinB/YfiT-like"/>
</dbReference>
<feature type="domain" description="DinB-like" evidence="2">
    <location>
        <begin position="51"/>
        <end position="164"/>
    </location>
</feature>
<feature type="transmembrane region" description="Helical" evidence="1">
    <location>
        <begin position="142"/>
        <end position="164"/>
    </location>
</feature>
<dbReference type="Gene3D" id="1.20.120.450">
    <property type="entry name" value="dinb family like domain"/>
    <property type="match status" value="1"/>
</dbReference>
<evidence type="ECO:0000313" key="4">
    <source>
        <dbReference type="Proteomes" id="UP000479293"/>
    </source>
</evidence>
<comment type="caution">
    <text evidence="3">The sequence shown here is derived from an EMBL/GenBank/DDBJ whole genome shotgun (WGS) entry which is preliminary data.</text>
</comment>
<sequence length="174" mass="19902">MKKSDIDPMPAFFDRYINKVEDVDLLEALEMHSPEALFSDTDSLHALGDLVYAPGKWTVKDIIQHCIDTERIMSYRAMRFARNDQTPLPGFEENHYAQNTLASERTLEDLLDEFEIVRAATLAQFQNFNEPMLQRSGKASESFISVGALGFVIAGHALHHMHVIRERYFPLLDS</sequence>
<keyword evidence="1" id="KW-0812">Transmembrane</keyword>
<dbReference type="SUPFAM" id="SSF109854">
    <property type="entry name" value="DinB/YfiT-like putative metalloenzymes"/>
    <property type="match status" value="1"/>
</dbReference>
<dbReference type="Pfam" id="PF12867">
    <property type="entry name" value="DinB_2"/>
    <property type="match status" value="1"/>
</dbReference>
<reference evidence="3 4" key="1">
    <citation type="submission" date="2019-10" db="EMBL/GenBank/DDBJ databases">
        <title>Draft Genome Sequence of Cytophagaceae sp. SJW1-29.</title>
        <authorList>
            <person name="Choi A."/>
        </authorList>
    </citation>
    <scope>NUCLEOTIDE SEQUENCE [LARGE SCALE GENOMIC DNA]</scope>
    <source>
        <strain evidence="3 4">SJW1-29</strain>
    </source>
</reference>
<evidence type="ECO:0000313" key="3">
    <source>
        <dbReference type="EMBL" id="MPR35763.1"/>
    </source>
</evidence>